<evidence type="ECO:0000313" key="1">
    <source>
        <dbReference type="EMBL" id="MCF0264899.1"/>
    </source>
</evidence>
<name>A0A077KWG7_ACIGI</name>
<dbReference type="Proteomes" id="UP000887320">
    <property type="component" value="Unassembled WGS sequence"/>
</dbReference>
<dbReference type="RefSeq" id="WP_004818550.1">
    <property type="nucleotide sequence ID" value="NZ_AP014630.1"/>
</dbReference>
<protein>
    <submittedName>
        <fullName evidence="1">Uncharacterized protein</fullName>
    </submittedName>
</protein>
<dbReference type="STRING" id="106649.GCA_000829655_03577"/>
<dbReference type="KEGG" id="agu:AS4_02780"/>
<gene>
    <name evidence="1" type="ORF">KW868_10560</name>
</gene>
<dbReference type="AlphaFoldDB" id="A0A077KWG7"/>
<evidence type="ECO:0000313" key="2">
    <source>
        <dbReference type="Proteomes" id="UP000887320"/>
    </source>
</evidence>
<comment type="caution">
    <text evidence="1">The sequence shown here is derived from an EMBL/GenBank/DDBJ whole genome shotgun (WGS) entry which is preliminary data.</text>
</comment>
<proteinExistence type="predicted"/>
<organism evidence="1 2">
    <name type="scientific">Acinetobacter guillouiae</name>
    <name type="common">Acinetobacter genomosp. 11</name>
    <dbReference type="NCBI Taxonomy" id="106649"/>
    <lineage>
        <taxon>Bacteria</taxon>
        <taxon>Pseudomonadati</taxon>
        <taxon>Pseudomonadota</taxon>
        <taxon>Gammaproteobacteria</taxon>
        <taxon>Moraxellales</taxon>
        <taxon>Moraxellaceae</taxon>
        <taxon>Acinetobacter</taxon>
    </lineage>
</organism>
<accession>A0A077KWG7</accession>
<dbReference type="GeneID" id="67742406"/>
<sequence length="72" mass="8307">MDLLNHISNQIARLHSGEKWTVSIQDLLISRVDFQSLSVFLSRESEKGTFSLTDMDKLKSRFEHTSLTIIKN</sequence>
<reference evidence="1" key="1">
    <citation type="submission" date="2021-07" db="EMBL/GenBank/DDBJ databases">
        <authorList>
            <person name="Fernandez M."/>
            <person name="Pereira P."/>
            <person name="Torres Tejerizo G.A."/>
            <person name="Gonzalez P."/>
            <person name="Agostini E."/>
        </authorList>
    </citation>
    <scope>NUCLEOTIDE SEQUENCE</scope>
    <source>
        <strain evidence="1">SFC 500-1A</strain>
    </source>
</reference>
<dbReference type="EMBL" id="JAHWXT010000003">
    <property type="protein sequence ID" value="MCF0264899.1"/>
    <property type="molecule type" value="Genomic_DNA"/>
</dbReference>